<dbReference type="CDD" id="cd01297">
    <property type="entry name" value="D-aminoacylase"/>
    <property type="match status" value="1"/>
</dbReference>
<dbReference type="EMBL" id="UINC01031306">
    <property type="protein sequence ID" value="SVB17138.1"/>
    <property type="molecule type" value="Genomic_DNA"/>
</dbReference>
<evidence type="ECO:0000259" key="4">
    <source>
        <dbReference type="Pfam" id="PF07969"/>
    </source>
</evidence>
<feature type="domain" description="Urease alpha-subunit N-terminal" evidence="3">
    <location>
        <begin position="3"/>
        <end position="42"/>
    </location>
</feature>
<evidence type="ECO:0008006" key="6">
    <source>
        <dbReference type="Google" id="ProtNLM"/>
    </source>
</evidence>
<proteinExistence type="predicted"/>
<dbReference type="AlphaFoldDB" id="A0A382BTJ0"/>
<dbReference type="GO" id="GO:0046872">
    <property type="term" value="F:metal ion binding"/>
    <property type="evidence" value="ECO:0007669"/>
    <property type="project" value="UniProtKB-KW"/>
</dbReference>
<dbReference type="InterPro" id="IPR011059">
    <property type="entry name" value="Metal-dep_hydrolase_composite"/>
</dbReference>
<dbReference type="GO" id="GO:0005829">
    <property type="term" value="C:cytosol"/>
    <property type="evidence" value="ECO:0007669"/>
    <property type="project" value="TreeGrafter"/>
</dbReference>
<keyword evidence="2" id="KW-0378">Hydrolase</keyword>
<dbReference type="Gene3D" id="3.20.20.140">
    <property type="entry name" value="Metal-dependent hydrolases"/>
    <property type="match status" value="1"/>
</dbReference>
<organism evidence="5">
    <name type="scientific">marine metagenome</name>
    <dbReference type="NCBI Taxonomy" id="408172"/>
    <lineage>
        <taxon>unclassified sequences</taxon>
        <taxon>metagenomes</taxon>
        <taxon>ecological metagenomes</taxon>
    </lineage>
</organism>
<evidence type="ECO:0000256" key="2">
    <source>
        <dbReference type="ARBA" id="ARBA00022801"/>
    </source>
</evidence>
<dbReference type="Gene3D" id="2.30.40.10">
    <property type="entry name" value="Urease, subunit C, domain 1"/>
    <property type="match status" value="2"/>
</dbReference>
<dbReference type="InterPro" id="IPR011612">
    <property type="entry name" value="Urease_alpha_N_dom"/>
</dbReference>
<dbReference type="GO" id="GO:0016812">
    <property type="term" value="F:hydrolase activity, acting on carbon-nitrogen (but not peptide) bonds, in cyclic amides"/>
    <property type="evidence" value="ECO:0007669"/>
    <property type="project" value="TreeGrafter"/>
</dbReference>
<dbReference type="Pfam" id="PF00449">
    <property type="entry name" value="Urease_alpha"/>
    <property type="match status" value="1"/>
</dbReference>
<dbReference type="PANTHER" id="PTHR11647">
    <property type="entry name" value="HYDRANTOINASE/DIHYDROPYRIMIDINASE FAMILY MEMBER"/>
    <property type="match status" value="1"/>
</dbReference>
<dbReference type="PANTHER" id="PTHR11647:SF1">
    <property type="entry name" value="COLLAPSIN RESPONSE MEDIATOR PROTEIN"/>
    <property type="match status" value="1"/>
</dbReference>
<dbReference type="InterPro" id="IPR032466">
    <property type="entry name" value="Metal_Hydrolase"/>
</dbReference>
<keyword evidence="1" id="KW-0479">Metal-binding</keyword>
<name>A0A382BTJ0_9ZZZZ</name>
<evidence type="ECO:0000313" key="5">
    <source>
        <dbReference type="EMBL" id="SVB17138.1"/>
    </source>
</evidence>
<dbReference type="InterPro" id="IPR013108">
    <property type="entry name" value="Amidohydro_3"/>
</dbReference>
<dbReference type="InterPro" id="IPR050378">
    <property type="entry name" value="Metallo-dep_Hydrolases_sf"/>
</dbReference>
<dbReference type="Pfam" id="PF07969">
    <property type="entry name" value="Amidohydro_3"/>
    <property type="match status" value="1"/>
</dbReference>
<sequence length="566" mass="62775">MSFDLVIKNGMIVDGSGGARYRGDIGVKDGRIATIGRISAPADDVVDAEGRVVTPGFVDGHTHMDAQIFWDSLGSCSCYHGVTSVVMGNCGFTLAPCREEEVDYVFRNLERAEDISRDAMLEGIIWQWETYPEYLDVIDKLPKGMNYAGYVGHSALRTYIMGERAFDEQASEDDLATMVASVQDAIKAGAIGFSTSRSPAHLQPDDRPVASRTANFSEVAAIVNGMGNLNAGIFQLAMERGTNEQLQAFYQKLMDLSKESGRPITFGSLNRRTNPGAWKPLYDIIEKGNQDGANCFTQVHSREINVVLSFETQLPFDDWPVWRDVRKLSLEEQKSTLRDPEMKRRLIEAAQSGLSNKTVTGGEARPPEWDYFYLMDKATWPHRTLKDIAAERGTSPVEAMIDIALENDLQVFFRQPISNEDEDAALAVMKHPRSCVTFSDSGAHVSQIMDSSLQTHLLSYWVRERREFTLEQAVRMITYDTATNWGFHDRGLLREGMAADIVVFDPDTIGPCMPTVVYDLPAGAQRLKQMADGISATVINGQVVLRDNQHTGALPGQLLRGPLGRA</sequence>
<reference evidence="5" key="1">
    <citation type="submission" date="2018-05" db="EMBL/GenBank/DDBJ databases">
        <authorList>
            <person name="Lanie J.A."/>
            <person name="Ng W.-L."/>
            <person name="Kazmierczak K.M."/>
            <person name="Andrzejewski T.M."/>
            <person name="Davidsen T.M."/>
            <person name="Wayne K.J."/>
            <person name="Tettelin H."/>
            <person name="Glass J.I."/>
            <person name="Rusch D."/>
            <person name="Podicherti R."/>
            <person name="Tsui H.-C.T."/>
            <person name="Winkler M.E."/>
        </authorList>
    </citation>
    <scope>NUCLEOTIDE SEQUENCE</scope>
</reference>
<feature type="domain" description="Amidohydrolase 3" evidence="4">
    <location>
        <begin position="44"/>
        <end position="544"/>
    </location>
</feature>
<dbReference type="SUPFAM" id="SSF51338">
    <property type="entry name" value="Composite domain of metallo-dependent hydrolases"/>
    <property type="match status" value="1"/>
</dbReference>
<evidence type="ECO:0000259" key="3">
    <source>
        <dbReference type="Pfam" id="PF00449"/>
    </source>
</evidence>
<gene>
    <name evidence="5" type="ORF">METZ01_LOCUS169992</name>
</gene>
<accession>A0A382BTJ0</accession>
<evidence type="ECO:0000256" key="1">
    <source>
        <dbReference type="ARBA" id="ARBA00022723"/>
    </source>
</evidence>
<protein>
    <recommendedName>
        <fullName evidence="6">Amidohydrolase 3 domain-containing protein</fullName>
    </recommendedName>
</protein>
<dbReference type="SUPFAM" id="SSF51556">
    <property type="entry name" value="Metallo-dependent hydrolases"/>
    <property type="match status" value="1"/>
</dbReference>